<reference evidence="9" key="1">
    <citation type="journal article" date="2022" name="Int. J. Mol. Sci.">
        <title>Draft Genome of Tanacetum Coccineum: Genomic Comparison of Closely Related Tanacetum-Family Plants.</title>
        <authorList>
            <person name="Yamashiro T."/>
            <person name="Shiraishi A."/>
            <person name="Nakayama K."/>
            <person name="Satake H."/>
        </authorList>
    </citation>
    <scope>NUCLEOTIDE SEQUENCE</scope>
</reference>
<comment type="similarity">
    <text evidence="2">Belongs to the auxin efflux carrier (TC 2.A.69.1) family.</text>
</comment>
<keyword evidence="5 8" id="KW-1133">Transmembrane helix</keyword>
<organism evidence="9 10">
    <name type="scientific">Tanacetum coccineum</name>
    <dbReference type="NCBI Taxonomy" id="301880"/>
    <lineage>
        <taxon>Eukaryota</taxon>
        <taxon>Viridiplantae</taxon>
        <taxon>Streptophyta</taxon>
        <taxon>Embryophyta</taxon>
        <taxon>Tracheophyta</taxon>
        <taxon>Spermatophyta</taxon>
        <taxon>Magnoliopsida</taxon>
        <taxon>eudicotyledons</taxon>
        <taxon>Gunneridae</taxon>
        <taxon>Pentapetalae</taxon>
        <taxon>asterids</taxon>
        <taxon>campanulids</taxon>
        <taxon>Asterales</taxon>
        <taxon>Asteraceae</taxon>
        <taxon>Asteroideae</taxon>
        <taxon>Anthemideae</taxon>
        <taxon>Anthemidinae</taxon>
        <taxon>Tanacetum</taxon>
    </lineage>
</organism>
<evidence type="ECO:0000313" key="9">
    <source>
        <dbReference type="EMBL" id="GJU04354.1"/>
    </source>
</evidence>
<name>A0ABQ5IW30_9ASTR</name>
<feature type="transmembrane region" description="Helical" evidence="8">
    <location>
        <begin position="7"/>
        <end position="26"/>
    </location>
</feature>
<feature type="transmembrane region" description="Helical" evidence="8">
    <location>
        <begin position="236"/>
        <end position="255"/>
    </location>
</feature>
<sequence length="331" mass="36966">MISWDDIYKVIESMFPLYVALIFGYGSVKWWHMFKPADCDAINQLNCYFTMPLYTFDFTARVNPYKMNYRFLVADVVCKLIILISIFLWAKFTTKGNYPWSITSFSLSSLNNTLVVGVPILGAMYGSFGESIVIQSSILQFTIWNIILLMMYEFRSVKNSMDLSETPNESATDLEGNTIEDGTTKKPSLLILLKMVGLKIAKNPNSYACIFGLAWALVSNGWHVKMPKIVEGSVQILSKAGAGIAMFCMGLFMALQQKIIDCGAALTALGMLLRFVAAPATMAVSSLIVGLRGDVLCISIIQGHLWHIYLHTRTDIILCCTRQLVMLYIGV</sequence>
<feature type="transmembrane region" description="Helical" evidence="8">
    <location>
        <begin position="204"/>
        <end position="224"/>
    </location>
</feature>
<dbReference type="PANTHER" id="PTHR31752:SF2">
    <property type="entry name" value="AUXIN EFFLUX CARRIER COMPONENT 5"/>
    <property type="match status" value="1"/>
</dbReference>
<keyword evidence="4 8" id="KW-0812">Transmembrane</keyword>
<evidence type="ECO:0000256" key="5">
    <source>
        <dbReference type="ARBA" id="ARBA00022989"/>
    </source>
</evidence>
<feature type="transmembrane region" description="Helical" evidence="8">
    <location>
        <begin position="71"/>
        <end position="90"/>
    </location>
</feature>
<evidence type="ECO:0000313" key="10">
    <source>
        <dbReference type="Proteomes" id="UP001151760"/>
    </source>
</evidence>
<feature type="transmembrane region" description="Helical" evidence="8">
    <location>
        <begin position="267"/>
        <end position="291"/>
    </location>
</feature>
<reference evidence="9" key="2">
    <citation type="submission" date="2022-01" db="EMBL/GenBank/DDBJ databases">
        <authorList>
            <person name="Yamashiro T."/>
            <person name="Shiraishi A."/>
            <person name="Satake H."/>
            <person name="Nakayama K."/>
        </authorList>
    </citation>
    <scope>NUCLEOTIDE SEQUENCE</scope>
</reference>
<accession>A0ABQ5IW30</accession>
<evidence type="ECO:0000256" key="8">
    <source>
        <dbReference type="SAM" id="Phobius"/>
    </source>
</evidence>
<evidence type="ECO:0000256" key="4">
    <source>
        <dbReference type="ARBA" id="ARBA00022692"/>
    </source>
</evidence>
<comment type="caution">
    <text evidence="9">The sequence shown here is derived from an EMBL/GenBank/DDBJ whole genome shotgun (WGS) entry which is preliminary data.</text>
</comment>
<evidence type="ECO:0000256" key="1">
    <source>
        <dbReference type="ARBA" id="ARBA00004141"/>
    </source>
</evidence>
<dbReference type="Proteomes" id="UP001151760">
    <property type="component" value="Unassembled WGS sequence"/>
</dbReference>
<proteinExistence type="inferred from homology"/>
<evidence type="ECO:0000256" key="3">
    <source>
        <dbReference type="ARBA" id="ARBA00022448"/>
    </source>
</evidence>
<dbReference type="InterPro" id="IPR004776">
    <property type="entry name" value="Mem_transp_PIN-like"/>
</dbReference>
<keyword evidence="6 8" id="KW-0472">Membrane</keyword>
<dbReference type="InterPro" id="IPR051107">
    <property type="entry name" value="Auxin_Efflux_Carrier"/>
</dbReference>
<protein>
    <submittedName>
        <fullName evidence="9">Auxin efflux carrier component 5-like protein</fullName>
    </submittedName>
</protein>
<evidence type="ECO:0000256" key="6">
    <source>
        <dbReference type="ARBA" id="ARBA00023136"/>
    </source>
</evidence>
<feature type="transmembrane region" description="Helical" evidence="8">
    <location>
        <begin position="132"/>
        <end position="152"/>
    </location>
</feature>
<keyword evidence="7" id="KW-0927">Auxin signaling pathway</keyword>
<dbReference type="PANTHER" id="PTHR31752">
    <property type="entry name" value="AUXIN EFFLUX CARRIER COMPONENT 1B-RELATED"/>
    <property type="match status" value="1"/>
</dbReference>
<dbReference type="Pfam" id="PF03547">
    <property type="entry name" value="Mem_trans"/>
    <property type="match status" value="1"/>
</dbReference>
<dbReference type="EMBL" id="BQNB010021240">
    <property type="protein sequence ID" value="GJU04354.1"/>
    <property type="molecule type" value="Genomic_DNA"/>
</dbReference>
<evidence type="ECO:0000256" key="7">
    <source>
        <dbReference type="ARBA" id="ARBA00023294"/>
    </source>
</evidence>
<evidence type="ECO:0000256" key="2">
    <source>
        <dbReference type="ARBA" id="ARBA00009177"/>
    </source>
</evidence>
<keyword evidence="10" id="KW-1185">Reference proteome</keyword>
<gene>
    <name evidence="9" type="ORF">Tco_1114692</name>
</gene>
<comment type="subcellular location">
    <subcellularLocation>
        <location evidence="1">Membrane</location>
        <topology evidence="1">Multi-pass membrane protein</topology>
    </subcellularLocation>
</comment>
<keyword evidence="3" id="KW-0813">Transport</keyword>